<accession>L0K8J8</accession>
<dbReference type="HOGENOM" id="CLU_3409421_0_0_9"/>
<name>L0K8J8_HALHC</name>
<keyword evidence="2" id="KW-1185">Reference proteome</keyword>
<evidence type="ECO:0000313" key="2">
    <source>
        <dbReference type="Proteomes" id="UP000010880"/>
    </source>
</evidence>
<organism evidence="1 2">
    <name type="scientific">Halobacteroides halobius (strain ATCC 35273 / DSM 5150 / MD-1)</name>
    <dbReference type="NCBI Taxonomy" id="748449"/>
    <lineage>
        <taxon>Bacteria</taxon>
        <taxon>Bacillati</taxon>
        <taxon>Bacillota</taxon>
        <taxon>Clostridia</taxon>
        <taxon>Halanaerobiales</taxon>
        <taxon>Halobacteroidaceae</taxon>
        <taxon>Halobacteroides</taxon>
    </lineage>
</organism>
<dbReference type="EMBL" id="CP003359">
    <property type="protein sequence ID" value="AGB41321.1"/>
    <property type="molecule type" value="Genomic_DNA"/>
</dbReference>
<proteinExistence type="predicted"/>
<protein>
    <submittedName>
        <fullName evidence="1">Uncharacterized protein</fullName>
    </submittedName>
</protein>
<sequence length="29" mass="3522">MDNLLIIGGINFKNKKYKYMLQYNIDKGW</sequence>
<dbReference type="KEGG" id="hhl:Halha_1376"/>
<evidence type="ECO:0000313" key="1">
    <source>
        <dbReference type="EMBL" id="AGB41321.1"/>
    </source>
</evidence>
<dbReference type="Proteomes" id="UP000010880">
    <property type="component" value="Chromosome"/>
</dbReference>
<gene>
    <name evidence="1" type="ordered locus">Halha_1376</name>
</gene>
<reference evidence="2" key="1">
    <citation type="submission" date="2012-02" db="EMBL/GenBank/DDBJ databases">
        <title>The complete genome of Halobacteroides halobius DSM 5150.</title>
        <authorList>
            <person name="Lucas S."/>
            <person name="Copeland A."/>
            <person name="Lapidus A."/>
            <person name="Glavina del Rio T."/>
            <person name="Dalin E."/>
            <person name="Tice H."/>
            <person name="Bruce D."/>
            <person name="Goodwin L."/>
            <person name="Pitluck S."/>
            <person name="Peters L."/>
            <person name="Mikhailova N."/>
            <person name="Gu W."/>
            <person name="Kyrpides N."/>
            <person name="Mavromatis K."/>
            <person name="Ivanova N."/>
            <person name="Brettin T."/>
            <person name="Detter J.C."/>
            <person name="Han C."/>
            <person name="Larimer F."/>
            <person name="Land M."/>
            <person name="Hauser L."/>
            <person name="Markowitz V."/>
            <person name="Cheng J.-F."/>
            <person name="Hugenholtz P."/>
            <person name="Woyke T."/>
            <person name="Wu D."/>
            <person name="Tindall B."/>
            <person name="Pomrenke H."/>
            <person name="Brambilla E."/>
            <person name="Klenk H.-P."/>
            <person name="Eisen J.A."/>
        </authorList>
    </citation>
    <scope>NUCLEOTIDE SEQUENCE [LARGE SCALE GENOMIC DNA]</scope>
    <source>
        <strain evidence="2">ATCC 35273 / DSM 5150 / MD-1</strain>
    </source>
</reference>
<dbReference type="AlphaFoldDB" id="L0K8J8"/>